<evidence type="ECO:0000259" key="7">
    <source>
        <dbReference type="PROSITE" id="PS50850"/>
    </source>
</evidence>
<comment type="subcellular location">
    <subcellularLocation>
        <location evidence="1">Membrane</location>
        <topology evidence="1">Multi-pass membrane protein</topology>
    </subcellularLocation>
</comment>
<evidence type="ECO:0000313" key="8">
    <source>
        <dbReference type="EMBL" id="ONG56388.1"/>
    </source>
</evidence>
<dbReference type="GO" id="GO:1990961">
    <property type="term" value="P:xenobiotic detoxification by transmembrane export across the plasma membrane"/>
    <property type="evidence" value="ECO:0007669"/>
    <property type="project" value="TreeGrafter"/>
</dbReference>
<evidence type="ECO:0000256" key="3">
    <source>
        <dbReference type="ARBA" id="ARBA00022692"/>
    </source>
</evidence>
<dbReference type="Proteomes" id="UP000188879">
    <property type="component" value="Unassembled WGS sequence"/>
</dbReference>
<keyword evidence="4 6" id="KW-1133">Transmembrane helix</keyword>
<feature type="transmembrane region" description="Helical" evidence="6">
    <location>
        <begin position="169"/>
        <end position="189"/>
    </location>
</feature>
<proteinExistence type="predicted"/>
<evidence type="ECO:0000256" key="5">
    <source>
        <dbReference type="ARBA" id="ARBA00023136"/>
    </source>
</evidence>
<dbReference type="PANTHER" id="PTHR23502:SF132">
    <property type="entry name" value="POLYAMINE TRANSPORTER 2-RELATED"/>
    <property type="match status" value="1"/>
</dbReference>
<feature type="transmembrane region" description="Helical" evidence="6">
    <location>
        <begin position="135"/>
        <end position="157"/>
    </location>
</feature>
<dbReference type="SUPFAM" id="SSF103473">
    <property type="entry name" value="MFS general substrate transporter"/>
    <property type="match status" value="1"/>
</dbReference>
<feature type="transmembrane region" description="Helical" evidence="6">
    <location>
        <begin position="50"/>
        <end position="69"/>
    </location>
</feature>
<feature type="domain" description="Major facilitator superfamily (MFS) profile" evidence="7">
    <location>
        <begin position="15"/>
        <end position="392"/>
    </location>
</feature>
<dbReference type="InterPro" id="IPR036259">
    <property type="entry name" value="MFS_trans_sf"/>
</dbReference>
<feature type="transmembrane region" description="Helical" evidence="6">
    <location>
        <begin position="282"/>
        <end position="306"/>
    </location>
</feature>
<dbReference type="EMBL" id="MLCO01000044">
    <property type="protein sequence ID" value="ONG56388.1"/>
    <property type="molecule type" value="Genomic_DNA"/>
</dbReference>
<dbReference type="RefSeq" id="WP_076956496.1">
    <property type="nucleotide sequence ID" value="NZ_MLCO01000044.1"/>
</dbReference>
<accession>A0A1V2H5P5</accession>
<keyword evidence="2" id="KW-0813">Transport</keyword>
<feature type="transmembrane region" description="Helical" evidence="6">
    <location>
        <begin position="217"/>
        <end position="234"/>
    </location>
</feature>
<dbReference type="AlphaFoldDB" id="A0A1V2H5P5"/>
<feature type="transmembrane region" description="Helical" evidence="6">
    <location>
        <begin position="372"/>
        <end position="389"/>
    </location>
</feature>
<keyword evidence="9" id="KW-1185">Reference proteome</keyword>
<dbReference type="PROSITE" id="PS50850">
    <property type="entry name" value="MFS"/>
    <property type="match status" value="1"/>
</dbReference>
<evidence type="ECO:0000256" key="2">
    <source>
        <dbReference type="ARBA" id="ARBA00022448"/>
    </source>
</evidence>
<feature type="transmembrane region" description="Helical" evidence="6">
    <location>
        <begin position="246"/>
        <end position="270"/>
    </location>
</feature>
<organism evidence="8 9">
    <name type="scientific">Teichococcus deserti</name>
    <dbReference type="NCBI Taxonomy" id="1817963"/>
    <lineage>
        <taxon>Bacteria</taxon>
        <taxon>Pseudomonadati</taxon>
        <taxon>Pseudomonadota</taxon>
        <taxon>Alphaproteobacteria</taxon>
        <taxon>Acetobacterales</taxon>
        <taxon>Roseomonadaceae</taxon>
        <taxon>Roseomonas</taxon>
    </lineage>
</organism>
<dbReference type="Pfam" id="PF07690">
    <property type="entry name" value="MFS_1"/>
    <property type="match status" value="1"/>
</dbReference>
<dbReference type="GO" id="GO:0005886">
    <property type="term" value="C:plasma membrane"/>
    <property type="evidence" value="ECO:0007669"/>
    <property type="project" value="TreeGrafter"/>
</dbReference>
<comment type="caution">
    <text evidence="8">The sequence shown here is derived from an EMBL/GenBank/DDBJ whole genome shotgun (WGS) entry which is preliminary data.</text>
</comment>
<feature type="transmembrane region" description="Helical" evidence="6">
    <location>
        <begin position="346"/>
        <end position="366"/>
    </location>
</feature>
<dbReference type="InterPro" id="IPR011701">
    <property type="entry name" value="MFS"/>
</dbReference>
<evidence type="ECO:0000256" key="1">
    <source>
        <dbReference type="ARBA" id="ARBA00004141"/>
    </source>
</evidence>
<dbReference type="Gene3D" id="1.20.1720.10">
    <property type="entry name" value="Multidrug resistance protein D"/>
    <property type="match status" value="1"/>
</dbReference>
<protein>
    <recommendedName>
        <fullName evidence="7">Major facilitator superfamily (MFS) profile domain-containing protein</fullName>
    </recommendedName>
</protein>
<gene>
    <name evidence="8" type="ORF">BKE38_06140</name>
</gene>
<dbReference type="InterPro" id="IPR020846">
    <property type="entry name" value="MFS_dom"/>
</dbReference>
<dbReference type="PANTHER" id="PTHR23502">
    <property type="entry name" value="MAJOR FACILITATOR SUPERFAMILY"/>
    <property type="match status" value="1"/>
</dbReference>
<evidence type="ECO:0000313" key="9">
    <source>
        <dbReference type="Proteomes" id="UP000188879"/>
    </source>
</evidence>
<dbReference type="GO" id="GO:0022857">
    <property type="term" value="F:transmembrane transporter activity"/>
    <property type="evidence" value="ECO:0007669"/>
    <property type="project" value="InterPro"/>
</dbReference>
<feature type="transmembrane region" description="Helical" evidence="6">
    <location>
        <begin position="81"/>
        <end position="99"/>
    </location>
</feature>
<feature type="transmembrane region" description="Helical" evidence="6">
    <location>
        <begin position="105"/>
        <end position="123"/>
    </location>
</feature>
<evidence type="ECO:0000256" key="6">
    <source>
        <dbReference type="SAM" id="Phobius"/>
    </source>
</evidence>
<sequence length="392" mass="39212">MSSSTTGSTALPAGTLLLLMALTALGQMATNLVVPSLGRITADLALELEQAGLILSAVLVGIGLGQLVVGPLSDRHGRRPVLLGGLTLFILAGVLATFASSGPMLLLARLLQGLGASAGLALPRAIARDRFAGPVFLRVMSLLTLAMAIMPGLAPVLGSGIAAQFGWRASLAVTALCGALVMLAVLLALPESHHSRTREGGLAATLGSYRKVLRNRVFLAFALGTAASIGGAYAEVAATQRIYEGLFGWGALAVSLVPASYALGFLAGGLLAPRLRRSPAQLVQIGTLMMLGSAATFLALSVAGLLSPGLAIGLTVLSQMGVGFMAPPAIALALMAVEGAAGTASAVLGALHMAVGALGAGMIGALPLPVQIGLPGSMLGFAAIAALALRQR</sequence>
<reference evidence="8 9" key="1">
    <citation type="submission" date="2016-10" db="EMBL/GenBank/DDBJ databases">
        <title>Draft Genome sequence of Roseomonas sp. strain M3.</title>
        <authorList>
            <person name="Subhash Y."/>
            <person name="Lee S."/>
        </authorList>
    </citation>
    <scope>NUCLEOTIDE SEQUENCE [LARGE SCALE GENOMIC DNA]</scope>
    <source>
        <strain evidence="8 9">M3</strain>
    </source>
</reference>
<evidence type="ECO:0000256" key="4">
    <source>
        <dbReference type="ARBA" id="ARBA00022989"/>
    </source>
</evidence>
<keyword evidence="5 6" id="KW-0472">Membrane</keyword>
<keyword evidence="3 6" id="KW-0812">Transmembrane</keyword>
<feature type="transmembrane region" description="Helical" evidence="6">
    <location>
        <begin position="312"/>
        <end position="334"/>
    </location>
</feature>
<name>A0A1V2H5P5_9PROT</name>